<dbReference type="InterPro" id="IPR036388">
    <property type="entry name" value="WH-like_DNA-bd_sf"/>
</dbReference>
<sequence length="319" mass="35280">MMQRTGSRTASSRPRQNHLDLARRILDVARERGMGPGAHLPEQFLATQCNVSRTPVRAALKLLTKQGLVEHETDKGYRLASGVSLAGAFAEPLPDPEEAELAARIIRDRAARRLDETVTVGEVMRRYASDRRTVLKALGTLAEDGLVSRAPGQSWVFAKLPDSPESQSDSLDFRLILEPAALTTPGFALDQDRAAALRRAMVTLLAEPDDRLDGNRFRRLDLEFHMLIARGASNRYVSGVLVAHHRLRGLPGAAVSSNVVRLRQAMHEHLQILDHLESGQVMVAADLLRVHLRLSRSQRPRAANRGVPPLAIRTTSHDR</sequence>
<dbReference type="RefSeq" id="WP_263340857.1">
    <property type="nucleotide sequence ID" value="NZ_JAOVQO010000038.1"/>
</dbReference>
<evidence type="ECO:0000259" key="5">
    <source>
        <dbReference type="PROSITE" id="PS50949"/>
    </source>
</evidence>
<name>A0ABT2X9F5_9RHOB</name>
<gene>
    <name evidence="6" type="ORF">OEZ60_21595</name>
</gene>
<dbReference type="InterPro" id="IPR011711">
    <property type="entry name" value="GntR_C"/>
</dbReference>
<protein>
    <submittedName>
        <fullName evidence="6">GntR family transcriptional regulator</fullName>
    </submittedName>
</protein>
<dbReference type="InterPro" id="IPR036390">
    <property type="entry name" value="WH_DNA-bd_sf"/>
</dbReference>
<dbReference type="PROSITE" id="PS50949">
    <property type="entry name" value="HTH_GNTR"/>
    <property type="match status" value="1"/>
</dbReference>
<dbReference type="Gene3D" id="1.10.10.10">
    <property type="entry name" value="Winged helix-like DNA-binding domain superfamily/Winged helix DNA-binding domain"/>
    <property type="match status" value="1"/>
</dbReference>
<evidence type="ECO:0000256" key="1">
    <source>
        <dbReference type="ARBA" id="ARBA00023015"/>
    </source>
</evidence>
<dbReference type="SUPFAM" id="SSF46785">
    <property type="entry name" value="Winged helix' DNA-binding domain"/>
    <property type="match status" value="1"/>
</dbReference>
<evidence type="ECO:0000313" key="7">
    <source>
        <dbReference type="Proteomes" id="UP001209535"/>
    </source>
</evidence>
<dbReference type="SMART" id="SM00895">
    <property type="entry name" value="FCD"/>
    <property type="match status" value="1"/>
</dbReference>
<dbReference type="SMART" id="SM00345">
    <property type="entry name" value="HTH_GNTR"/>
    <property type="match status" value="2"/>
</dbReference>
<evidence type="ECO:0000313" key="6">
    <source>
        <dbReference type="EMBL" id="MCU9850572.1"/>
    </source>
</evidence>
<dbReference type="Proteomes" id="UP001209535">
    <property type="component" value="Unassembled WGS sequence"/>
</dbReference>
<feature type="region of interest" description="Disordered" evidence="4">
    <location>
        <begin position="298"/>
        <end position="319"/>
    </location>
</feature>
<organism evidence="6 7">
    <name type="scientific">Albidovulum salinarum</name>
    <dbReference type="NCBI Taxonomy" id="2984153"/>
    <lineage>
        <taxon>Bacteria</taxon>
        <taxon>Pseudomonadati</taxon>
        <taxon>Pseudomonadota</taxon>
        <taxon>Alphaproteobacteria</taxon>
        <taxon>Rhodobacterales</taxon>
        <taxon>Paracoccaceae</taxon>
        <taxon>Albidovulum</taxon>
    </lineage>
</organism>
<comment type="caution">
    <text evidence="6">The sequence shown here is derived from an EMBL/GenBank/DDBJ whole genome shotgun (WGS) entry which is preliminary data.</text>
</comment>
<dbReference type="EMBL" id="JAOVQO010000038">
    <property type="protein sequence ID" value="MCU9850572.1"/>
    <property type="molecule type" value="Genomic_DNA"/>
</dbReference>
<reference evidence="6 7" key="1">
    <citation type="submission" date="2022-10" db="EMBL/GenBank/DDBJ databases">
        <title>Defluviimonas sp. nov., isolated from ocean surface sediments.</title>
        <authorList>
            <person name="He W."/>
            <person name="Wang L."/>
            <person name="Zhang D.-F."/>
        </authorList>
    </citation>
    <scope>NUCLEOTIDE SEQUENCE [LARGE SCALE GENOMIC DNA]</scope>
    <source>
        <strain evidence="6 7">WL0024</strain>
    </source>
</reference>
<evidence type="ECO:0000256" key="4">
    <source>
        <dbReference type="SAM" id="MobiDB-lite"/>
    </source>
</evidence>
<evidence type="ECO:0000256" key="2">
    <source>
        <dbReference type="ARBA" id="ARBA00023125"/>
    </source>
</evidence>
<keyword evidence="7" id="KW-1185">Reference proteome</keyword>
<keyword evidence="3" id="KW-0804">Transcription</keyword>
<feature type="domain" description="HTH gntR-type" evidence="5">
    <location>
        <begin position="15"/>
        <end position="82"/>
    </location>
</feature>
<dbReference type="PANTHER" id="PTHR43537:SF5">
    <property type="entry name" value="UXU OPERON TRANSCRIPTIONAL REGULATOR"/>
    <property type="match status" value="1"/>
</dbReference>
<dbReference type="SUPFAM" id="SSF48008">
    <property type="entry name" value="GntR ligand-binding domain-like"/>
    <property type="match status" value="1"/>
</dbReference>
<accession>A0ABT2X9F5</accession>
<evidence type="ECO:0000256" key="3">
    <source>
        <dbReference type="ARBA" id="ARBA00023163"/>
    </source>
</evidence>
<dbReference type="Pfam" id="PF07729">
    <property type="entry name" value="FCD"/>
    <property type="match status" value="1"/>
</dbReference>
<dbReference type="Pfam" id="PF00392">
    <property type="entry name" value="GntR"/>
    <property type="match status" value="1"/>
</dbReference>
<dbReference type="PANTHER" id="PTHR43537">
    <property type="entry name" value="TRANSCRIPTIONAL REGULATOR, GNTR FAMILY"/>
    <property type="match status" value="1"/>
</dbReference>
<dbReference type="Gene3D" id="1.20.120.530">
    <property type="entry name" value="GntR ligand-binding domain-like"/>
    <property type="match status" value="1"/>
</dbReference>
<dbReference type="InterPro" id="IPR008920">
    <property type="entry name" value="TF_FadR/GntR_C"/>
</dbReference>
<keyword evidence="1" id="KW-0805">Transcription regulation</keyword>
<dbReference type="InterPro" id="IPR000524">
    <property type="entry name" value="Tscrpt_reg_HTH_GntR"/>
</dbReference>
<proteinExistence type="predicted"/>
<keyword evidence="2" id="KW-0238">DNA-binding</keyword>